<protein>
    <submittedName>
        <fullName evidence="1">Esterase</fullName>
    </submittedName>
</protein>
<dbReference type="InterPro" id="IPR029058">
    <property type="entry name" value="AB_hydrolase_fold"/>
</dbReference>
<evidence type="ECO:0000313" key="2">
    <source>
        <dbReference type="Proteomes" id="UP000263517"/>
    </source>
</evidence>
<proteinExistence type="predicted"/>
<dbReference type="PROSITE" id="PS51257">
    <property type="entry name" value="PROKAR_LIPOPROTEIN"/>
    <property type="match status" value="1"/>
</dbReference>
<organism evidence="1 2">
    <name type="scientific">Alteromonas australica</name>
    <dbReference type="NCBI Taxonomy" id="589873"/>
    <lineage>
        <taxon>Bacteria</taxon>
        <taxon>Pseudomonadati</taxon>
        <taxon>Pseudomonadota</taxon>
        <taxon>Gammaproteobacteria</taxon>
        <taxon>Alteromonadales</taxon>
        <taxon>Alteromonadaceae</taxon>
        <taxon>Alteromonas/Salinimonas group</taxon>
        <taxon>Alteromonas</taxon>
    </lineage>
</organism>
<name>A0A350P912_9ALTE</name>
<accession>A0A350P912</accession>
<reference evidence="1 2" key="1">
    <citation type="journal article" date="2018" name="Nat. Biotechnol.">
        <title>A standardized bacterial taxonomy based on genome phylogeny substantially revises the tree of life.</title>
        <authorList>
            <person name="Parks D.H."/>
            <person name="Chuvochina M."/>
            <person name="Waite D.W."/>
            <person name="Rinke C."/>
            <person name="Skarshewski A."/>
            <person name="Chaumeil P.A."/>
            <person name="Hugenholtz P."/>
        </authorList>
    </citation>
    <scope>NUCLEOTIDE SEQUENCE [LARGE SCALE GENOMIC DNA]</scope>
    <source>
        <strain evidence="1">UBA11978</strain>
    </source>
</reference>
<comment type="caution">
    <text evidence="1">The sequence shown here is derived from an EMBL/GenBank/DDBJ whole genome shotgun (WGS) entry which is preliminary data.</text>
</comment>
<dbReference type="Proteomes" id="UP000263517">
    <property type="component" value="Unassembled WGS sequence"/>
</dbReference>
<sequence>MSNNLKSIFLILTVCLALGCSSGPRPIYLEESGNGLQPPSPPTPPKNELIPFDEYVQTNTQQIREAMQGRLDPSKFQGDYTLEDAVEFRAPFEVPIDDAMCPEGVDAGGSNKGFLLIHGLTDSPYLMRGLAASTRAKFPCAVIRAVVLPGHSTVPGDSNLSDKPTEMTYRQWLATTRYGIRSFDDIDEVDSLYVMTFSTGAPLLINHIADLKSPEKKLKGAVMISAAIKAKNRLAFLAPAAQYFVPWSTVFPEEDAVRYETFSTHAAAEFYKLTKNLLDKKYRFKLPLFIAISADDDTVSAEAALKYFCSAETDTKRMVWYQHADTNKKEKLAYFDEGKGACKQNIFVREAEEIGLPDYYKSFAHTALSVPPSDPHYGVNGAYKQCKHYFEDKDFKEFEECKRAVLPSFVVGETTDSFKERYGGIKSIRRGVYNPDYETMETEIFSFIGSID</sequence>
<dbReference type="SUPFAM" id="SSF53474">
    <property type="entry name" value="alpha/beta-Hydrolases"/>
    <property type="match status" value="1"/>
</dbReference>
<dbReference type="EMBL" id="DNAN01000658">
    <property type="protein sequence ID" value="HAW77779.1"/>
    <property type="molecule type" value="Genomic_DNA"/>
</dbReference>
<gene>
    <name evidence="1" type="ORF">DCW74_18850</name>
</gene>
<dbReference type="Gene3D" id="3.40.50.1820">
    <property type="entry name" value="alpha/beta hydrolase"/>
    <property type="match status" value="1"/>
</dbReference>
<dbReference type="AlphaFoldDB" id="A0A350P912"/>
<evidence type="ECO:0000313" key="1">
    <source>
        <dbReference type="EMBL" id="HAW77779.1"/>
    </source>
</evidence>